<sequence length="112" mass="12713">MSDTNPATVTDGLQSLVNDDKYFFDDGDCMFIVGGFLFKLHRLFLSRDPESVFRDMFRIPQGSTTAGNELDPIPLTEDSADDFRALCWALYALPGEIQLQNDSEANIERQWQ</sequence>
<dbReference type="SUPFAM" id="SSF54695">
    <property type="entry name" value="POZ domain"/>
    <property type="match status" value="1"/>
</dbReference>
<dbReference type="AlphaFoldDB" id="A0A8H6YR90"/>
<name>A0A8H6YR90_9AGAR</name>
<dbReference type="Proteomes" id="UP000620124">
    <property type="component" value="Unassembled WGS sequence"/>
</dbReference>
<dbReference type="OrthoDB" id="2886395at2759"/>
<evidence type="ECO:0000313" key="1">
    <source>
        <dbReference type="EMBL" id="KAF7364778.1"/>
    </source>
</evidence>
<dbReference type="EMBL" id="JACAZI010000003">
    <property type="protein sequence ID" value="KAF7364778.1"/>
    <property type="molecule type" value="Genomic_DNA"/>
</dbReference>
<dbReference type="InterPro" id="IPR011333">
    <property type="entry name" value="SKP1/BTB/POZ_sf"/>
</dbReference>
<organism evidence="1 2">
    <name type="scientific">Mycena venus</name>
    <dbReference type="NCBI Taxonomy" id="2733690"/>
    <lineage>
        <taxon>Eukaryota</taxon>
        <taxon>Fungi</taxon>
        <taxon>Dikarya</taxon>
        <taxon>Basidiomycota</taxon>
        <taxon>Agaricomycotina</taxon>
        <taxon>Agaricomycetes</taxon>
        <taxon>Agaricomycetidae</taxon>
        <taxon>Agaricales</taxon>
        <taxon>Marasmiineae</taxon>
        <taxon>Mycenaceae</taxon>
        <taxon>Mycena</taxon>
    </lineage>
</organism>
<keyword evidence="2" id="KW-1185">Reference proteome</keyword>
<reference evidence="1" key="1">
    <citation type="submission" date="2020-05" db="EMBL/GenBank/DDBJ databases">
        <title>Mycena genomes resolve the evolution of fungal bioluminescence.</title>
        <authorList>
            <person name="Tsai I.J."/>
        </authorList>
    </citation>
    <scope>NUCLEOTIDE SEQUENCE</scope>
    <source>
        <strain evidence="1">CCC161011</strain>
    </source>
</reference>
<dbReference type="CDD" id="cd18186">
    <property type="entry name" value="BTB_POZ_ZBTB_KLHL-like"/>
    <property type="match status" value="1"/>
</dbReference>
<gene>
    <name evidence="1" type="ORF">MVEN_00347700</name>
</gene>
<accession>A0A8H6YR90</accession>
<evidence type="ECO:0000313" key="2">
    <source>
        <dbReference type="Proteomes" id="UP000620124"/>
    </source>
</evidence>
<comment type="caution">
    <text evidence="1">The sequence shown here is derived from an EMBL/GenBank/DDBJ whole genome shotgun (WGS) entry which is preliminary data.</text>
</comment>
<protein>
    <submittedName>
        <fullName evidence="1">BTB domain-containing protein</fullName>
    </submittedName>
</protein>
<dbReference type="Gene3D" id="3.30.710.10">
    <property type="entry name" value="Potassium Channel Kv1.1, Chain A"/>
    <property type="match status" value="1"/>
</dbReference>
<proteinExistence type="predicted"/>